<protein>
    <submittedName>
        <fullName evidence="2">Uncharacterized protein</fullName>
    </submittedName>
</protein>
<dbReference type="EMBL" id="MN740765">
    <property type="protein sequence ID" value="QHS82340.1"/>
    <property type="molecule type" value="Genomic_DNA"/>
</dbReference>
<feature type="compositionally biased region" description="Basic residues" evidence="1">
    <location>
        <begin position="54"/>
        <end position="68"/>
    </location>
</feature>
<name>A0A6C0ASF8_9ZZZZ</name>
<feature type="compositionally biased region" description="Basic and acidic residues" evidence="1">
    <location>
        <begin position="34"/>
        <end position="44"/>
    </location>
</feature>
<proteinExistence type="predicted"/>
<sequence>MNGGKRALTPWNKFVKKIYSEGKSKNSSYSFQEALKDASKRKSEMGSMPVAAHGTKKSRKSARRHSKRSMAAQAAGTRRRRRH</sequence>
<reference evidence="2" key="1">
    <citation type="journal article" date="2020" name="Nature">
        <title>Giant virus diversity and host interactions through global metagenomics.</title>
        <authorList>
            <person name="Schulz F."/>
            <person name="Roux S."/>
            <person name="Paez-Espino D."/>
            <person name="Jungbluth S."/>
            <person name="Walsh D.A."/>
            <person name="Denef V.J."/>
            <person name="McMahon K.D."/>
            <person name="Konstantinidis K.T."/>
            <person name="Eloe-Fadrosh E.A."/>
            <person name="Kyrpides N.C."/>
            <person name="Woyke T."/>
        </authorList>
    </citation>
    <scope>NUCLEOTIDE SEQUENCE</scope>
    <source>
        <strain evidence="2">GVMAG-S-1101165-79</strain>
    </source>
</reference>
<accession>A0A6C0ASF8</accession>
<evidence type="ECO:0000256" key="1">
    <source>
        <dbReference type="SAM" id="MobiDB-lite"/>
    </source>
</evidence>
<dbReference type="AlphaFoldDB" id="A0A6C0ASF8"/>
<organism evidence="2">
    <name type="scientific">viral metagenome</name>
    <dbReference type="NCBI Taxonomy" id="1070528"/>
    <lineage>
        <taxon>unclassified sequences</taxon>
        <taxon>metagenomes</taxon>
        <taxon>organismal metagenomes</taxon>
    </lineage>
</organism>
<evidence type="ECO:0000313" key="2">
    <source>
        <dbReference type="EMBL" id="QHS82340.1"/>
    </source>
</evidence>
<feature type="region of interest" description="Disordered" evidence="1">
    <location>
        <begin position="22"/>
        <end position="83"/>
    </location>
</feature>